<name>A0AC61RJZ2_9BACT</name>
<accession>A0AC61RJZ2</accession>
<keyword evidence="2" id="KW-1185">Reference proteome</keyword>
<comment type="caution">
    <text evidence="1">The sequence shown here is derived from an EMBL/GenBank/DDBJ whole genome shotgun (WGS) entry which is preliminary data.</text>
</comment>
<evidence type="ECO:0000313" key="2">
    <source>
        <dbReference type="Proteomes" id="UP000306319"/>
    </source>
</evidence>
<protein>
    <submittedName>
        <fullName evidence="1">DUF1016 domain-containing protein</fullName>
    </submittedName>
</protein>
<proteinExistence type="predicted"/>
<dbReference type="Proteomes" id="UP000306319">
    <property type="component" value="Unassembled WGS sequence"/>
</dbReference>
<sequence>MYTQASDIITEARDTAYRQINEALVRRNWMLGKLIAEQELKLKDRASNYGMDIITGLAKRLTDAYGKGFNKTSLYAYAKFYEMFPEIFHTVCGKSSILLSWSHYRTLIQEFNKDARSWYEQEAITQGWSVRTLQRNISSQYYFRLLASQRKNLVEQEMLQLTAPLQSTDPTEFIKNPVIGEFLGFTADNSFQESELEQSIINNLEKFLLEMGKGFAFVARQQHIHTEKKDYYIDLVFYNYFLKSFILIDLKTSIITHQDVGQMDMYVRMYDELKRTEGDNPTIGIVLCSETDEDIARFSVLHDNDRLFASKYMLYMPTTEQLRAEIERQKEIFYLKHRNVEE</sequence>
<reference evidence="1" key="1">
    <citation type="submission" date="2019-04" db="EMBL/GenBank/DDBJ databases">
        <title>Microbes associate with the intestines of laboratory mice.</title>
        <authorList>
            <person name="Navarre W."/>
            <person name="Wong E."/>
            <person name="Huang K."/>
            <person name="Tropini C."/>
            <person name="Ng K."/>
            <person name="Yu B."/>
        </authorList>
    </citation>
    <scope>NUCLEOTIDE SEQUENCE</scope>
    <source>
        <strain evidence="1">NM04_E33</strain>
    </source>
</reference>
<organism evidence="1 2">
    <name type="scientific">Lepagella muris</name>
    <dbReference type="NCBI Taxonomy" id="3032870"/>
    <lineage>
        <taxon>Bacteria</taxon>
        <taxon>Pseudomonadati</taxon>
        <taxon>Bacteroidota</taxon>
        <taxon>Bacteroidia</taxon>
        <taxon>Bacteroidales</taxon>
        <taxon>Muribaculaceae</taxon>
        <taxon>Lepagella</taxon>
    </lineage>
</organism>
<evidence type="ECO:0000313" key="1">
    <source>
        <dbReference type="EMBL" id="TGY80672.1"/>
    </source>
</evidence>
<gene>
    <name evidence="1" type="ORF">E5331_02465</name>
</gene>
<dbReference type="EMBL" id="SRYB01000002">
    <property type="protein sequence ID" value="TGY80672.1"/>
    <property type="molecule type" value="Genomic_DNA"/>
</dbReference>